<sequence length="95" mass="9984">MPLLSPSLKIHAYLSATGALTFTVVDSVTVFGQTPVWVFGEAEAVPKTTGFGAACAPGAKAQDARATTATSPPIRRPALPDNPTTFLSYDLQRHI</sequence>
<protein>
    <submittedName>
        <fullName evidence="2">Uncharacterized protein</fullName>
    </submittedName>
</protein>
<organism evidence="2 3">
    <name type="scientific">Streptosporangium carneum</name>
    <dbReference type="NCBI Taxonomy" id="47481"/>
    <lineage>
        <taxon>Bacteria</taxon>
        <taxon>Bacillati</taxon>
        <taxon>Actinomycetota</taxon>
        <taxon>Actinomycetes</taxon>
        <taxon>Streptosporangiales</taxon>
        <taxon>Streptosporangiaceae</taxon>
        <taxon>Streptosporangium</taxon>
    </lineage>
</organism>
<keyword evidence="3" id="KW-1185">Reference proteome</keyword>
<reference evidence="2" key="2">
    <citation type="submission" date="2023-01" db="EMBL/GenBank/DDBJ databases">
        <authorList>
            <person name="Sun Q."/>
            <person name="Evtushenko L."/>
        </authorList>
    </citation>
    <scope>NUCLEOTIDE SEQUENCE</scope>
    <source>
        <strain evidence="2">VKM Ac-2007</strain>
    </source>
</reference>
<proteinExistence type="predicted"/>
<reference evidence="2" key="1">
    <citation type="journal article" date="2014" name="Int. J. Syst. Evol. Microbiol.">
        <title>Complete genome sequence of Corynebacterium casei LMG S-19264T (=DSM 44701T), isolated from a smear-ripened cheese.</title>
        <authorList>
            <consortium name="US DOE Joint Genome Institute (JGI-PGF)"/>
            <person name="Walter F."/>
            <person name="Albersmeier A."/>
            <person name="Kalinowski J."/>
            <person name="Ruckert C."/>
        </authorList>
    </citation>
    <scope>NUCLEOTIDE SEQUENCE</scope>
    <source>
        <strain evidence="2">VKM Ac-2007</strain>
    </source>
</reference>
<evidence type="ECO:0000313" key="2">
    <source>
        <dbReference type="EMBL" id="GLK07472.1"/>
    </source>
</evidence>
<accession>A0A9W6HW79</accession>
<name>A0A9W6HW79_9ACTN</name>
<evidence type="ECO:0000256" key="1">
    <source>
        <dbReference type="SAM" id="MobiDB-lite"/>
    </source>
</evidence>
<dbReference type="Proteomes" id="UP001143474">
    <property type="component" value="Unassembled WGS sequence"/>
</dbReference>
<comment type="caution">
    <text evidence="2">The sequence shown here is derived from an EMBL/GenBank/DDBJ whole genome shotgun (WGS) entry which is preliminary data.</text>
</comment>
<feature type="region of interest" description="Disordered" evidence="1">
    <location>
        <begin position="63"/>
        <end position="84"/>
    </location>
</feature>
<gene>
    <name evidence="2" type="ORF">GCM10017600_08770</name>
</gene>
<dbReference type="EMBL" id="BSEV01000001">
    <property type="protein sequence ID" value="GLK07472.1"/>
    <property type="molecule type" value="Genomic_DNA"/>
</dbReference>
<dbReference type="AlphaFoldDB" id="A0A9W6HW79"/>
<evidence type="ECO:0000313" key="3">
    <source>
        <dbReference type="Proteomes" id="UP001143474"/>
    </source>
</evidence>